<evidence type="ECO:0000313" key="2">
    <source>
        <dbReference type="Proteomes" id="UP000193228"/>
    </source>
</evidence>
<dbReference type="AlphaFoldDB" id="A0A1X7LRX0"/>
<protein>
    <submittedName>
        <fullName evidence="1">Uncharacterized protein</fullName>
    </submittedName>
</protein>
<dbReference type="STRING" id="1515439.SAMN06265784_10891"/>
<dbReference type="Proteomes" id="UP000193228">
    <property type="component" value="Unassembled WGS sequence"/>
</dbReference>
<reference evidence="2" key="1">
    <citation type="submission" date="2017-04" db="EMBL/GenBank/DDBJ databases">
        <authorList>
            <person name="Varghese N."/>
            <person name="Submissions S."/>
        </authorList>
    </citation>
    <scope>NUCLEOTIDE SEQUENCE [LARGE SCALE GENOMIC DNA]</scope>
    <source>
        <strain evidence="2">LMG 29540</strain>
    </source>
</reference>
<gene>
    <name evidence="1" type="ORF">SAMN06265784_10891</name>
</gene>
<dbReference type="EMBL" id="FXAT01000008">
    <property type="protein sequence ID" value="SMG56227.1"/>
    <property type="molecule type" value="Genomic_DNA"/>
</dbReference>
<keyword evidence="2" id="KW-1185">Reference proteome</keyword>
<organism evidence="1 2">
    <name type="scientific">Paraburkholderia susongensis</name>
    <dbReference type="NCBI Taxonomy" id="1515439"/>
    <lineage>
        <taxon>Bacteria</taxon>
        <taxon>Pseudomonadati</taxon>
        <taxon>Pseudomonadota</taxon>
        <taxon>Betaproteobacteria</taxon>
        <taxon>Burkholderiales</taxon>
        <taxon>Burkholderiaceae</taxon>
        <taxon>Paraburkholderia</taxon>
    </lineage>
</organism>
<accession>A0A1X7LRX0</accession>
<proteinExistence type="predicted"/>
<evidence type="ECO:0000313" key="1">
    <source>
        <dbReference type="EMBL" id="SMG56227.1"/>
    </source>
</evidence>
<name>A0A1X7LRX0_9BURK</name>
<sequence>MTSLAAVASTLAVLKIHAGAIGGGFLDKRQRNDSMNPFENLRYRGS</sequence>